<evidence type="ECO:0000256" key="5">
    <source>
        <dbReference type="ARBA" id="ARBA00023180"/>
    </source>
</evidence>
<dbReference type="VEuPathDB" id="FungiDB:FOMG_06115"/>
<protein>
    <recommendedName>
        <fullName evidence="9">Siderophore iron transporter mirB</fullName>
    </recommendedName>
</protein>
<dbReference type="VEuPathDB" id="FungiDB:FOXG_04816"/>
<gene>
    <name evidence="7" type="ORF">BFJ69_g10863</name>
</gene>
<comment type="caution">
    <text evidence="7">The sequence shown here is derived from an EMBL/GenBank/DDBJ whole genome shotgun (WGS) entry which is preliminary data.</text>
</comment>
<dbReference type="GO" id="GO:0005886">
    <property type="term" value="C:plasma membrane"/>
    <property type="evidence" value="ECO:0007669"/>
    <property type="project" value="TreeGrafter"/>
</dbReference>
<dbReference type="InterPro" id="IPR011701">
    <property type="entry name" value="MFS"/>
</dbReference>
<feature type="transmembrane region" description="Helical" evidence="6">
    <location>
        <begin position="224"/>
        <end position="247"/>
    </location>
</feature>
<organism evidence="7 8">
    <name type="scientific">Fusarium oxysporum</name>
    <name type="common">Fusarium vascular wilt</name>
    <dbReference type="NCBI Taxonomy" id="5507"/>
    <lineage>
        <taxon>Eukaryota</taxon>
        <taxon>Fungi</taxon>
        <taxon>Dikarya</taxon>
        <taxon>Ascomycota</taxon>
        <taxon>Pezizomycotina</taxon>
        <taxon>Sordariomycetes</taxon>
        <taxon>Hypocreomycetidae</taxon>
        <taxon>Hypocreales</taxon>
        <taxon>Nectriaceae</taxon>
        <taxon>Fusarium</taxon>
        <taxon>Fusarium oxysporum species complex</taxon>
    </lineage>
</organism>
<dbReference type="VEuPathDB" id="FungiDB:FOC4_g10009750"/>
<dbReference type="PANTHER" id="PTHR23501">
    <property type="entry name" value="MAJOR FACILITATOR SUPERFAMILY"/>
    <property type="match status" value="1"/>
</dbReference>
<feature type="transmembrane region" description="Helical" evidence="6">
    <location>
        <begin position="416"/>
        <end position="436"/>
    </location>
</feature>
<evidence type="ECO:0000256" key="2">
    <source>
        <dbReference type="ARBA" id="ARBA00022692"/>
    </source>
</evidence>
<comment type="subcellular location">
    <subcellularLocation>
        <location evidence="1">Membrane</location>
        <topology evidence="1">Multi-pass membrane protein</topology>
    </subcellularLocation>
</comment>
<evidence type="ECO:0000256" key="6">
    <source>
        <dbReference type="SAM" id="Phobius"/>
    </source>
</evidence>
<evidence type="ECO:0008006" key="9">
    <source>
        <dbReference type="Google" id="ProtNLM"/>
    </source>
</evidence>
<feature type="transmembrane region" description="Helical" evidence="6">
    <location>
        <begin position="555"/>
        <end position="574"/>
    </location>
</feature>
<keyword evidence="4 6" id="KW-0472">Membrane</keyword>
<dbReference type="PANTHER" id="PTHR23501:SF3">
    <property type="entry name" value="MAJOR FACILITATOR SUPERFAMILY (MFS) PROFILE DOMAIN-CONTAINING PROTEIN"/>
    <property type="match status" value="1"/>
</dbReference>
<feature type="transmembrane region" description="Helical" evidence="6">
    <location>
        <begin position="442"/>
        <end position="463"/>
    </location>
</feature>
<dbReference type="EMBL" id="MRCX01000112">
    <property type="protein sequence ID" value="RKK71601.1"/>
    <property type="molecule type" value="Genomic_DNA"/>
</dbReference>
<keyword evidence="3 6" id="KW-1133">Transmembrane helix</keyword>
<dbReference type="SUPFAM" id="SSF103473">
    <property type="entry name" value="MFS general substrate transporter"/>
    <property type="match status" value="2"/>
</dbReference>
<dbReference type="Pfam" id="PF07690">
    <property type="entry name" value="MFS_1"/>
    <property type="match status" value="1"/>
</dbReference>
<feature type="transmembrane region" description="Helical" evidence="6">
    <location>
        <begin position="308"/>
        <end position="330"/>
    </location>
</feature>
<feature type="transmembrane region" description="Helical" evidence="6">
    <location>
        <begin position="281"/>
        <end position="302"/>
    </location>
</feature>
<reference evidence="7 8" key="1">
    <citation type="journal article" date="2018" name="Sci. Rep.">
        <title>Characterisation of pathogen-specific regions and novel effector candidates in Fusarium oxysporum f. sp. cepae.</title>
        <authorList>
            <person name="Armitage A.D."/>
            <person name="Taylor A."/>
            <person name="Sobczyk M.K."/>
            <person name="Baxter L."/>
            <person name="Greenfield B.P."/>
            <person name="Bates H.J."/>
            <person name="Wilson F."/>
            <person name="Jackson A.C."/>
            <person name="Ott S."/>
            <person name="Harrison R.J."/>
            <person name="Clarkson J.P."/>
        </authorList>
    </citation>
    <scope>NUCLEOTIDE SEQUENCE [LARGE SCALE GENOMIC DNA]</scope>
    <source>
        <strain evidence="7 8">Fo_A13</strain>
    </source>
</reference>
<keyword evidence="2 6" id="KW-0812">Transmembrane</keyword>
<dbReference type="AlphaFoldDB" id="A0A420MU92"/>
<dbReference type="Proteomes" id="UP000285084">
    <property type="component" value="Unassembled WGS sequence"/>
</dbReference>
<dbReference type="Gene3D" id="1.20.1250.20">
    <property type="entry name" value="MFS general substrate transporter like domains"/>
    <property type="match status" value="2"/>
</dbReference>
<evidence type="ECO:0000256" key="3">
    <source>
        <dbReference type="ARBA" id="ARBA00022989"/>
    </source>
</evidence>
<feature type="transmembrane region" description="Helical" evidence="6">
    <location>
        <begin position="194"/>
        <end position="212"/>
    </location>
</feature>
<feature type="transmembrane region" description="Helical" evidence="6">
    <location>
        <begin position="351"/>
        <end position="372"/>
    </location>
</feature>
<feature type="transmembrane region" description="Helical" evidence="6">
    <location>
        <begin position="75"/>
        <end position="94"/>
    </location>
</feature>
<evidence type="ECO:0000313" key="7">
    <source>
        <dbReference type="EMBL" id="RKK71601.1"/>
    </source>
</evidence>
<evidence type="ECO:0000256" key="4">
    <source>
        <dbReference type="ARBA" id="ARBA00023136"/>
    </source>
</evidence>
<feature type="transmembrane region" description="Helical" evidence="6">
    <location>
        <begin position="167"/>
        <end position="185"/>
    </location>
</feature>
<dbReference type="VEuPathDB" id="FungiDB:FOZG_10508"/>
<name>A0A420MU92_FUSOX</name>
<keyword evidence="5" id="KW-0325">Glycoprotein</keyword>
<feature type="transmembrane region" description="Helical" evidence="6">
    <location>
        <begin position="392"/>
        <end position="411"/>
    </location>
</feature>
<evidence type="ECO:0000313" key="8">
    <source>
        <dbReference type="Proteomes" id="UP000285084"/>
    </source>
</evidence>
<sequence>MTGKSDIQDPQIQDNHLSRTIVAAAQEAVHEPKGDSILPAHGSEVTNVSETDDEKEISGALQQVMTRSEQILTHVLIWLLVFALGFSNSIFRVLTPYVVSDFKRHSLTATTDVVANIASGIFRLPYAKLLDVWGRPKSLTLMVLVTVLGALMKAGCNNVETYCAAQVFYYVGYYGIQFSLVIFISDSAPIRNRALLFGIVWSPSLISTWAYGPTADRILTNLGYRWGFGIWCIVLPVFSAPVLTLMFRFEKKARQAGLIKRPEYGETISQRIVFCLKEFDVGGLLILAAGLSLLLLSVSIYSYQDKGWGSPLIICCLVFGPLLIVCFILYEIYLAPVTFLSSRLMKDRTVVWTNIMAATLYTSEFICSAYVYSMLIVVFHQSVTAATYINSIYYIGSSFWTIVLGFVMRYYGRMKIITLATGIPFFILGQGMMIAFKPGFTPIVLMVVCKILIAFGGGTIYPIEQMTLMAVSQEHTPVLLAVESVIVDVGKGAGSAVATAIWTGMFRKKLAEYLHTSELPKLDDIYGSLDIQSSYPLGSAARAAINHAYLDTQRIIFITSTSLLVLAWASVLFWKDYDVKKMRNLRKGLPV</sequence>
<proteinExistence type="predicted"/>
<accession>A0A420MU92</accession>
<dbReference type="InterPro" id="IPR036259">
    <property type="entry name" value="MFS_trans_sf"/>
</dbReference>
<dbReference type="GO" id="GO:0022857">
    <property type="term" value="F:transmembrane transporter activity"/>
    <property type="evidence" value="ECO:0007669"/>
    <property type="project" value="InterPro"/>
</dbReference>
<evidence type="ECO:0000256" key="1">
    <source>
        <dbReference type="ARBA" id="ARBA00004141"/>
    </source>
</evidence>